<dbReference type="SUPFAM" id="SSF55186">
    <property type="entry name" value="ThrRS/AlaRS common domain"/>
    <property type="match status" value="1"/>
</dbReference>
<dbReference type="InterPro" id="IPR002318">
    <property type="entry name" value="Ala-tRNA-lgiase_IIc"/>
</dbReference>
<dbReference type="InterPro" id="IPR012947">
    <property type="entry name" value="tRNA_SAD"/>
</dbReference>
<dbReference type="Proteomes" id="UP000179010">
    <property type="component" value="Unassembled WGS sequence"/>
</dbReference>
<keyword evidence="7" id="KW-0694">RNA-binding</keyword>
<gene>
    <name evidence="11" type="ORF">A2994_00465</name>
</gene>
<dbReference type="GO" id="GO:0000049">
    <property type="term" value="F:tRNA binding"/>
    <property type="evidence" value="ECO:0007669"/>
    <property type="project" value="UniProtKB-KW"/>
</dbReference>
<dbReference type="InterPro" id="IPR050058">
    <property type="entry name" value="Ala-tRNA_ligase"/>
</dbReference>
<keyword evidence="4" id="KW-0436">Ligase</keyword>
<dbReference type="AlphaFoldDB" id="A0A1F4PN59"/>
<evidence type="ECO:0000256" key="7">
    <source>
        <dbReference type="ARBA" id="ARBA00022884"/>
    </source>
</evidence>
<keyword evidence="9" id="KW-0030">Aminoacyl-tRNA synthetase</keyword>
<evidence type="ECO:0000256" key="6">
    <source>
        <dbReference type="ARBA" id="ARBA00022840"/>
    </source>
</evidence>
<feature type="non-terminal residue" evidence="11">
    <location>
        <position position="582"/>
    </location>
</feature>
<evidence type="ECO:0000256" key="2">
    <source>
        <dbReference type="ARBA" id="ARBA00013168"/>
    </source>
</evidence>
<dbReference type="Gene3D" id="3.30.54.20">
    <property type="match status" value="1"/>
</dbReference>
<dbReference type="GO" id="GO:0005524">
    <property type="term" value="F:ATP binding"/>
    <property type="evidence" value="ECO:0007669"/>
    <property type="project" value="UniProtKB-KW"/>
</dbReference>
<evidence type="ECO:0000256" key="1">
    <source>
        <dbReference type="ARBA" id="ARBA00008226"/>
    </source>
</evidence>
<comment type="similarity">
    <text evidence="1">Belongs to the class-II aminoacyl-tRNA synthetase family.</text>
</comment>
<dbReference type="Pfam" id="PF07973">
    <property type="entry name" value="tRNA_SAD"/>
    <property type="match status" value="1"/>
</dbReference>
<name>A0A1F4PN59_UNCK3</name>
<feature type="domain" description="Alanyl-transfer RNA synthetases family profile" evidence="10">
    <location>
        <begin position="1"/>
        <end position="582"/>
    </location>
</feature>
<dbReference type="Gene3D" id="3.30.980.10">
    <property type="entry name" value="Threonyl-trna Synthetase, Chain A, domain 2"/>
    <property type="match status" value="1"/>
</dbReference>
<evidence type="ECO:0000256" key="9">
    <source>
        <dbReference type="ARBA" id="ARBA00023146"/>
    </source>
</evidence>
<dbReference type="FunFam" id="3.30.980.10:FF:000004">
    <property type="entry name" value="Alanine--tRNA ligase, cytoplasmic"/>
    <property type="match status" value="1"/>
</dbReference>
<dbReference type="Pfam" id="PF01411">
    <property type="entry name" value="tRNA-synt_2c"/>
    <property type="match status" value="1"/>
</dbReference>
<dbReference type="PRINTS" id="PR00980">
    <property type="entry name" value="TRNASYNTHALA"/>
</dbReference>
<evidence type="ECO:0000259" key="10">
    <source>
        <dbReference type="PROSITE" id="PS50860"/>
    </source>
</evidence>
<evidence type="ECO:0000256" key="8">
    <source>
        <dbReference type="ARBA" id="ARBA00022917"/>
    </source>
</evidence>
<organism evidence="11 12">
    <name type="scientific">candidate division Kazan bacterium RIFCSPLOWO2_01_FULL_48_13</name>
    <dbReference type="NCBI Taxonomy" id="1798539"/>
    <lineage>
        <taxon>Bacteria</taxon>
        <taxon>Bacteria division Kazan-3B-28</taxon>
    </lineage>
</organism>
<dbReference type="STRING" id="1798539.A2994_00465"/>
<dbReference type="Gene3D" id="3.30.930.10">
    <property type="entry name" value="Bira Bifunctional Protein, Domain 2"/>
    <property type="match status" value="1"/>
</dbReference>
<dbReference type="InterPro" id="IPR018164">
    <property type="entry name" value="Ala-tRNA-synth_IIc_N"/>
</dbReference>
<keyword evidence="5" id="KW-0547">Nucleotide-binding</keyword>
<dbReference type="NCBIfam" id="NF002436">
    <property type="entry name" value="PRK01584.1"/>
    <property type="match status" value="1"/>
</dbReference>
<dbReference type="GO" id="GO:0004813">
    <property type="term" value="F:alanine-tRNA ligase activity"/>
    <property type="evidence" value="ECO:0007669"/>
    <property type="project" value="UniProtKB-EC"/>
</dbReference>
<proteinExistence type="inferred from homology"/>
<dbReference type="EMBL" id="METE01000011">
    <property type="protein sequence ID" value="OGB85069.1"/>
    <property type="molecule type" value="Genomic_DNA"/>
</dbReference>
<evidence type="ECO:0000256" key="4">
    <source>
        <dbReference type="ARBA" id="ARBA00022598"/>
    </source>
</evidence>
<reference evidence="11 12" key="1">
    <citation type="journal article" date="2016" name="Nat. Commun.">
        <title>Thousands of microbial genomes shed light on interconnected biogeochemical processes in an aquifer system.</title>
        <authorList>
            <person name="Anantharaman K."/>
            <person name="Brown C.T."/>
            <person name="Hug L.A."/>
            <person name="Sharon I."/>
            <person name="Castelle C.J."/>
            <person name="Probst A.J."/>
            <person name="Thomas B.C."/>
            <person name="Singh A."/>
            <person name="Wilkins M.J."/>
            <person name="Karaoz U."/>
            <person name="Brodie E.L."/>
            <person name="Williams K.H."/>
            <person name="Hubbard S.S."/>
            <person name="Banfield J.F."/>
        </authorList>
    </citation>
    <scope>NUCLEOTIDE SEQUENCE [LARGE SCALE GENOMIC DNA]</scope>
</reference>
<dbReference type="InterPro" id="IPR045864">
    <property type="entry name" value="aa-tRNA-synth_II/BPL/LPL"/>
</dbReference>
<protein>
    <recommendedName>
        <fullName evidence="2">alanine--tRNA ligase</fullName>
        <ecNumber evidence="2">6.1.1.7</ecNumber>
    </recommendedName>
</protein>
<keyword evidence="6" id="KW-0067">ATP-binding</keyword>
<dbReference type="InterPro" id="IPR018165">
    <property type="entry name" value="Ala-tRNA-synth_IIc_core"/>
</dbReference>
<dbReference type="GO" id="GO:0006419">
    <property type="term" value="P:alanyl-tRNA aminoacylation"/>
    <property type="evidence" value="ECO:0007669"/>
    <property type="project" value="InterPro"/>
</dbReference>
<sequence length="582" mass="64663">MDYQELRQKFITFWESRGHTLVPSSSLIPQHDASVLLTTAGMQQFKPYFTGTPSPYGPRVVSVQKCFRTADIDEVGDATHLTFFEMLGHFSFGDYFKKEALTLSWEFITDPKYLGLDPRRIYATYYNGDKPGTVADHTSKQILESLPGLTKIIARGAADNFWGPTGSEGPCGPNVEFYVDDVEIWNEVFNEFYCQVDGSLTPLPTPGVDMGGGLERILTAVTPEANSFYDTAAFMSIIEIIKRHAPGIGTAAERSIRIAADHLRGSVFLLSDHIQPSNKEQGYILRRLLRRAILHLDKLAAIAGFDEIVTAIINQYGEFYPELNSSREMILQLANLERDKFLKTIADGQKELAKVLEQAGPVVDGEQAFNLFASYGLPLDFIKEEAGRLKKSIDLPAYDRAFAQHQEVSRAGAESKFGGHGLSSGASVDEADQHIITRMHTATHLLHAALIKFLGPEVKQGGSDLTTERIRFDFTFPRGLTDAEKQQVEDWVNARIKEDLPVKREEKPVTEAKASGALAFFKEKYPDIVSVYTIYNEGTGQVVSKELCGGPHITHTGEIGQFRIVKEQSSSAGVRRIRATIE</sequence>
<evidence type="ECO:0000313" key="11">
    <source>
        <dbReference type="EMBL" id="OGB85069.1"/>
    </source>
</evidence>
<evidence type="ECO:0000256" key="5">
    <source>
        <dbReference type="ARBA" id="ARBA00022741"/>
    </source>
</evidence>
<dbReference type="SUPFAM" id="SSF101353">
    <property type="entry name" value="Putative anticodon-binding domain of alanyl-tRNA synthetase (AlaRS)"/>
    <property type="match status" value="1"/>
</dbReference>
<keyword evidence="8" id="KW-0648">Protein biosynthesis</keyword>
<dbReference type="EC" id="6.1.1.7" evidence="2"/>
<dbReference type="GO" id="GO:0002161">
    <property type="term" value="F:aminoacyl-tRNA deacylase activity"/>
    <property type="evidence" value="ECO:0007669"/>
    <property type="project" value="TreeGrafter"/>
</dbReference>
<dbReference type="InterPro" id="IPR018163">
    <property type="entry name" value="Thr/Ala-tRNA-synth_IIc_edit"/>
</dbReference>
<dbReference type="GO" id="GO:0005737">
    <property type="term" value="C:cytoplasm"/>
    <property type="evidence" value="ECO:0007669"/>
    <property type="project" value="InterPro"/>
</dbReference>
<dbReference type="CDD" id="cd00673">
    <property type="entry name" value="AlaRS_core"/>
    <property type="match status" value="1"/>
</dbReference>
<accession>A0A1F4PN59</accession>
<comment type="caution">
    <text evidence="11">The sequence shown here is derived from an EMBL/GenBank/DDBJ whole genome shotgun (WGS) entry which is preliminary data.</text>
</comment>
<evidence type="ECO:0000256" key="3">
    <source>
        <dbReference type="ARBA" id="ARBA00022555"/>
    </source>
</evidence>
<evidence type="ECO:0000313" key="12">
    <source>
        <dbReference type="Proteomes" id="UP000179010"/>
    </source>
</evidence>
<keyword evidence="3" id="KW-0820">tRNA-binding</keyword>
<dbReference type="PROSITE" id="PS50860">
    <property type="entry name" value="AA_TRNA_LIGASE_II_ALA"/>
    <property type="match status" value="1"/>
</dbReference>
<dbReference type="PANTHER" id="PTHR11777">
    <property type="entry name" value="ALANYL-TRNA SYNTHETASE"/>
    <property type="match status" value="1"/>
</dbReference>
<dbReference type="InterPro" id="IPR018162">
    <property type="entry name" value="Ala-tRNA-ligase_IIc_anticod-bd"/>
</dbReference>
<dbReference type="PANTHER" id="PTHR11777:SF9">
    <property type="entry name" value="ALANINE--TRNA LIGASE, CYTOPLASMIC"/>
    <property type="match status" value="1"/>
</dbReference>
<dbReference type="SMART" id="SM00863">
    <property type="entry name" value="tRNA_SAD"/>
    <property type="match status" value="1"/>
</dbReference>
<dbReference type="SUPFAM" id="SSF55681">
    <property type="entry name" value="Class II aaRS and biotin synthetases"/>
    <property type="match status" value="1"/>
</dbReference>